<evidence type="ECO:0000256" key="3">
    <source>
        <dbReference type="ARBA" id="ARBA00022692"/>
    </source>
</evidence>
<feature type="domain" description="PDGLE" evidence="7">
    <location>
        <begin position="23"/>
        <end position="123"/>
    </location>
</feature>
<accession>A0ABZ1NI59</accession>
<protein>
    <submittedName>
        <fullName evidence="8">PDGLE domain-containing protein</fullName>
    </submittedName>
</protein>
<evidence type="ECO:0000256" key="6">
    <source>
        <dbReference type="SAM" id="Phobius"/>
    </source>
</evidence>
<evidence type="ECO:0000256" key="2">
    <source>
        <dbReference type="ARBA" id="ARBA00022475"/>
    </source>
</evidence>
<evidence type="ECO:0000313" key="8">
    <source>
        <dbReference type="EMBL" id="WTY39702.1"/>
    </source>
</evidence>
<proteinExistence type="predicted"/>
<keyword evidence="3 6" id="KW-0812">Transmembrane</keyword>
<dbReference type="EMBL" id="CP109527">
    <property type="protein sequence ID" value="WTY39702.1"/>
    <property type="molecule type" value="Genomic_DNA"/>
</dbReference>
<name>A0ABZ1NI59_9NOCA</name>
<evidence type="ECO:0000256" key="1">
    <source>
        <dbReference type="ARBA" id="ARBA00004236"/>
    </source>
</evidence>
<gene>
    <name evidence="8" type="ORF">OG308_22440</name>
</gene>
<dbReference type="InterPro" id="IPR025937">
    <property type="entry name" value="PDGLE_dom"/>
</dbReference>
<keyword evidence="9" id="KW-1185">Reference proteome</keyword>
<dbReference type="Proteomes" id="UP001621418">
    <property type="component" value="Chromosome"/>
</dbReference>
<evidence type="ECO:0000259" key="7">
    <source>
        <dbReference type="Pfam" id="PF13190"/>
    </source>
</evidence>
<comment type="subcellular location">
    <subcellularLocation>
        <location evidence="1">Cell membrane</location>
    </subcellularLocation>
</comment>
<reference evidence="8 9" key="1">
    <citation type="submission" date="2022-10" db="EMBL/GenBank/DDBJ databases">
        <title>The complete genomes of actinobacterial strains from the NBC collection.</title>
        <authorList>
            <person name="Joergensen T.S."/>
            <person name="Alvarez Arevalo M."/>
            <person name="Sterndorff E.B."/>
            <person name="Faurdal D."/>
            <person name="Vuksanovic O."/>
            <person name="Mourched A.-S."/>
            <person name="Charusanti P."/>
            <person name="Shaw S."/>
            <person name="Blin K."/>
            <person name="Weber T."/>
        </authorList>
    </citation>
    <scope>NUCLEOTIDE SEQUENCE [LARGE SCALE GENOMIC DNA]</scope>
    <source>
        <strain evidence="8 9">NBC_01413</strain>
    </source>
</reference>
<keyword evidence="5 6" id="KW-0472">Membrane</keyword>
<dbReference type="Pfam" id="PF13190">
    <property type="entry name" value="PDGLE"/>
    <property type="match status" value="1"/>
</dbReference>
<evidence type="ECO:0000256" key="5">
    <source>
        <dbReference type="ARBA" id="ARBA00023136"/>
    </source>
</evidence>
<sequence>MLRAAGLVSATASPARVRLSFTGFLWVFAATSVLVAGVLSYAASSQPDGLDATTRRGCSTVEVNGAEELHGECIAQSAEEHRFVGSPLADYAIDGNSDLAGPAGVVGVGAAFAVLFAVARTIRIGRNGSRPAARAGEVAARSDTERE</sequence>
<dbReference type="RefSeq" id="WP_405151654.1">
    <property type="nucleotide sequence ID" value="NZ_CP109527.1"/>
</dbReference>
<organism evidence="8 9">
    <name type="scientific">Nocardia salmonicida</name>
    <dbReference type="NCBI Taxonomy" id="53431"/>
    <lineage>
        <taxon>Bacteria</taxon>
        <taxon>Bacillati</taxon>
        <taxon>Actinomycetota</taxon>
        <taxon>Actinomycetes</taxon>
        <taxon>Mycobacteriales</taxon>
        <taxon>Nocardiaceae</taxon>
        <taxon>Nocardia</taxon>
    </lineage>
</organism>
<keyword evidence="2" id="KW-1003">Cell membrane</keyword>
<evidence type="ECO:0000313" key="9">
    <source>
        <dbReference type="Proteomes" id="UP001621418"/>
    </source>
</evidence>
<feature type="transmembrane region" description="Helical" evidence="6">
    <location>
        <begin position="21"/>
        <end position="43"/>
    </location>
</feature>
<evidence type="ECO:0000256" key="4">
    <source>
        <dbReference type="ARBA" id="ARBA00022989"/>
    </source>
</evidence>
<feature type="transmembrane region" description="Helical" evidence="6">
    <location>
        <begin position="99"/>
        <end position="119"/>
    </location>
</feature>
<keyword evidence="4 6" id="KW-1133">Transmembrane helix</keyword>